<gene>
    <name evidence="3" type="ORF">AMECASPLE_011492</name>
</gene>
<feature type="region of interest" description="Disordered" evidence="1">
    <location>
        <begin position="26"/>
        <end position="112"/>
    </location>
</feature>
<dbReference type="EMBL" id="JAHRIP010047719">
    <property type="protein sequence ID" value="MEQ2299043.1"/>
    <property type="molecule type" value="Genomic_DNA"/>
</dbReference>
<comment type="caution">
    <text evidence="3">The sequence shown here is derived from an EMBL/GenBank/DDBJ whole genome shotgun (WGS) entry which is preliminary data.</text>
</comment>
<feature type="compositionally biased region" description="Polar residues" evidence="1">
    <location>
        <begin position="95"/>
        <end position="109"/>
    </location>
</feature>
<evidence type="ECO:0000256" key="1">
    <source>
        <dbReference type="SAM" id="MobiDB-lite"/>
    </source>
</evidence>
<accession>A0ABV0Z0H8</accession>
<name>A0ABV0Z0H8_9TELE</name>
<keyword evidence="2" id="KW-0732">Signal</keyword>
<organism evidence="3 4">
    <name type="scientific">Ameca splendens</name>
    <dbReference type="NCBI Taxonomy" id="208324"/>
    <lineage>
        <taxon>Eukaryota</taxon>
        <taxon>Metazoa</taxon>
        <taxon>Chordata</taxon>
        <taxon>Craniata</taxon>
        <taxon>Vertebrata</taxon>
        <taxon>Euteleostomi</taxon>
        <taxon>Actinopterygii</taxon>
        <taxon>Neopterygii</taxon>
        <taxon>Teleostei</taxon>
        <taxon>Neoteleostei</taxon>
        <taxon>Acanthomorphata</taxon>
        <taxon>Ovalentaria</taxon>
        <taxon>Atherinomorphae</taxon>
        <taxon>Cyprinodontiformes</taxon>
        <taxon>Goodeidae</taxon>
        <taxon>Ameca</taxon>
    </lineage>
</organism>
<dbReference type="Proteomes" id="UP001469553">
    <property type="component" value="Unassembled WGS sequence"/>
</dbReference>
<sequence>MTVMERTGLAVLMVLTVALMRVGDGDQEATGGRSGDLSKTPTTGQSTTLRRMPRGASAPTVESAHVAGASGEDPVSTPQDRAQRTARHPQRSRVNRGQSNKPGSSSTRRLTGPNVCGGQQCCSGWAVAPGTNRCIKHRPSKERINQRNSSKAPGNSRGAAEIHSSGCGQIEGRSVLMILSADLIVCCSLDLACFVDGPNHTEMDEDRRTD</sequence>
<protein>
    <recommendedName>
        <fullName evidence="5">Secreted protein</fullName>
    </recommendedName>
</protein>
<feature type="compositionally biased region" description="Polar residues" evidence="1">
    <location>
        <begin position="37"/>
        <end position="49"/>
    </location>
</feature>
<feature type="signal peptide" evidence="2">
    <location>
        <begin position="1"/>
        <end position="25"/>
    </location>
</feature>
<feature type="region of interest" description="Disordered" evidence="1">
    <location>
        <begin position="137"/>
        <end position="161"/>
    </location>
</feature>
<feature type="chain" id="PRO_5045531840" description="Secreted protein" evidence="2">
    <location>
        <begin position="26"/>
        <end position="210"/>
    </location>
</feature>
<evidence type="ECO:0000256" key="2">
    <source>
        <dbReference type="SAM" id="SignalP"/>
    </source>
</evidence>
<evidence type="ECO:0008006" key="5">
    <source>
        <dbReference type="Google" id="ProtNLM"/>
    </source>
</evidence>
<proteinExistence type="predicted"/>
<reference evidence="3 4" key="1">
    <citation type="submission" date="2021-06" db="EMBL/GenBank/DDBJ databases">
        <authorList>
            <person name="Palmer J.M."/>
        </authorList>
    </citation>
    <scope>NUCLEOTIDE SEQUENCE [LARGE SCALE GENOMIC DNA]</scope>
    <source>
        <strain evidence="3 4">AS_MEX2019</strain>
        <tissue evidence="3">Muscle</tissue>
    </source>
</reference>
<feature type="compositionally biased region" description="Basic residues" evidence="1">
    <location>
        <begin position="84"/>
        <end position="94"/>
    </location>
</feature>
<keyword evidence="4" id="KW-1185">Reference proteome</keyword>
<evidence type="ECO:0000313" key="4">
    <source>
        <dbReference type="Proteomes" id="UP001469553"/>
    </source>
</evidence>
<evidence type="ECO:0000313" key="3">
    <source>
        <dbReference type="EMBL" id="MEQ2299043.1"/>
    </source>
</evidence>